<keyword evidence="10" id="KW-1185">Reference proteome</keyword>
<keyword evidence="5 7" id="KW-0472">Membrane</keyword>
<gene>
    <name evidence="9" type="ORF">G9U51_11645</name>
</gene>
<feature type="transmembrane region" description="Helical" evidence="7">
    <location>
        <begin position="351"/>
        <end position="380"/>
    </location>
</feature>
<organism evidence="9 10">
    <name type="scientific">Metallococcus carri</name>
    <dbReference type="NCBI Taxonomy" id="1656884"/>
    <lineage>
        <taxon>Bacteria</taxon>
        <taxon>Bacillati</taxon>
        <taxon>Actinomycetota</taxon>
        <taxon>Actinomycetes</taxon>
        <taxon>Micrococcales</taxon>
        <taxon>Dermacoccaceae</taxon>
        <taxon>Metallococcus</taxon>
    </lineage>
</organism>
<dbReference type="RefSeq" id="WP_166197096.1">
    <property type="nucleotide sequence ID" value="NZ_JAAOIV010000008.1"/>
</dbReference>
<dbReference type="GO" id="GO:0005886">
    <property type="term" value="C:plasma membrane"/>
    <property type="evidence" value="ECO:0007669"/>
    <property type="project" value="UniProtKB-SubCell"/>
</dbReference>
<keyword evidence="4 7" id="KW-1133">Transmembrane helix</keyword>
<dbReference type="AlphaFoldDB" id="A0A967EF96"/>
<feature type="transmembrane region" description="Helical" evidence="7">
    <location>
        <begin position="74"/>
        <end position="94"/>
    </location>
</feature>
<keyword evidence="3 7" id="KW-0812">Transmembrane</keyword>
<dbReference type="Pfam" id="PF13515">
    <property type="entry name" value="FUSC_2"/>
    <property type="match status" value="1"/>
</dbReference>
<dbReference type="EMBL" id="JAAOIV010000008">
    <property type="protein sequence ID" value="NHN56431.1"/>
    <property type="molecule type" value="Genomic_DNA"/>
</dbReference>
<feature type="transmembrane region" description="Helical" evidence="7">
    <location>
        <begin position="100"/>
        <end position="120"/>
    </location>
</feature>
<feature type="transmembrane region" description="Helical" evidence="7">
    <location>
        <begin position="28"/>
        <end position="53"/>
    </location>
</feature>
<evidence type="ECO:0000256" key="6">
    <source>
        <dbReference type="ARBA" id="ARBA00043993"/>
    </source>
</evidence>
<evidence type="ECO:0000259" key="8">
    <source>
        <dbReference type="Pfam" id="PF13515"/>
    </source>
</evidence>
<evidence type="ECO:0000313" key="9">
    <source>
        <dbReference type="EMBL" id="NHN56431.1"/>
    </source>
</evidence>
<evidence type="ECO:0000256" key="1">
    <source>
        <dbReference type="ARBA" id="ARBA00004651"/>
    </source>
</evidence>
<evidence type="ECO:0000256" key="3">
    <source>
        <dbReference type="ARBA" id="ARBA00022692"/>
    </source>
</evidence>
<dbReference type="InterPro" id="IPR049453">
    <property type="entry name" value="Memb_transporter_dom"/>
</dbReference>
<keyword evidence="2" id="KW-1003">Cell membrane</keyword>
<evidence type="ECO:0000256" key="5">
    <source>
        <dbReference type="ARBA" id="ARBA00023136"/>
    </source>
</evidence>
<dbReference type="PANTHER" id="PTHR30509">
    <property type="entry name" value="P-HYDROXYBENZOIC ACID EFFLUX PUMP SUBUNIT-RELATED"/>
    <property type="match status" value="1"/>
</dbReference>
<evidence type="ECO:0000256" key="7">
    <source>
        <dbReference type="SAM" id="Phobius"/>
    </source>
</evidence>
<comment type="subcellular location">
    <subcellularLocation>
        <location evidence="1">Cell membrane</location>
        <topology evidence="1">Multi-pass membrane protein</topology>
    </subcellularLocation>
</comment>
<comment type="caution">
    <text evidence="9">The sequence shown here is derived from an EMBL/GenBank/DDBJ whole genome shotgun (WGS) entry which is preliminary data.</text>
</comment>
<dbReference type="Proteomes" id="UP000744769">
    <property type="component" value="Unassembled WGS sequence"/>
</dbReference>
<evidence type="ECO:0000256" key="2">
    <source>
        <dbReference type="ARBA" id="ARBA00022475"/>
    </source>
</evidence>
<name>A0A967EF96_9MICO</name>
<comment type="similarity">
    <text evidence="6">Belongs to the YccS/YhfK family.</text>
</comment>
<dbReference type="PANTHER" id="PTHR30509:SF9">
    <property type="entry name" value="MULTIDRUG RESISTANCE PROTEIN MDTO"/>
    <property type="match status" value="1"/>
</dbReference>
<accession>A0A967EF96</accession>
<sequence length="577" mass="62024">MAWGLPETVSGHLTTFTEVKPAPGRWKFALHATACCAAAVTAVAIVFGPRTALLAITGAMISTTAATRPWRARIPILLVMDAAYLVACSLGALVGERPVLLTALLTLLSSGAALVYHAVLADPPGPIFLLIGPAIASYLPTVGMPVTTVIGVTALSAVTASLTSIVLQSTSAERAEDDAVQAAEEEVLALMRASESAGPDAPEVAALRDQAYAAVFSASLVLEESVGRDPHGQRWKRLTKRLRRLHRRVITVIAQAEFPGAAVAINALEQRRYLGSPGLMYLLRWGLSRRAFPWFAARRIGLAILLTCLTTYAIGVSHPYWAVMTTAIVMSLGTDRLSLTHRAMHRLVGTIAGVLLFFVIHALGLRGIDLIVVALVLVYLLQLTAVRNYAIAVFFVTPMALLISTAGHPDAPILRMVGERIGDTAVGVVCSLIVMWATGHRTPIALVRRQFRRTLRTVERLLLLLADGAEGSDAGFVARRDLAYEELQTARILRISQQELPTTLAGWESLESITNRICYTVLAACWLEKPLEHLDAAAMAAALQRVLAGLPPVNTRLIDLTDLQDALRKVREAGIPA</sequence>
<evidence type="ECO:0000256" key="4">
    <source>
        <dbReference type="ARBA" id="ARBA00022989"/>
    </source>
</evidence>
<proteinExistence type="inferred from homology"/>
<feature type="transmembrane region" description="Helical" evidence="7">
    <location>
        <begin position="291"/>
        <end position="314"/>
    </location>
</feature>
<reference evidence="9" key="1">
    <citation type="submission" date="2020-03" db="EMBL/GenBank/DDBJ databases">
        <title>Draft sequencing of Calidifontibacter sp. DB0510.</title>
        <authorList>
            <person name="Kim D.-U."/>
        </authorList>
    </citation>
    <scope>NUCLEOTIDE SEQUENCE</scope>
    <source>
        <strain evidence="9">DB0510</strain>
    </source>
</reference>
<evidence type="ECO:0000313" key="10">
    <source>
        <dbReference type="Proteomes" id="UP000744769"/>
    </source>
</evidence>
<feature type="domain" description="Integral membrane bound transporter" evidence="8">
    <location>
        <begin position="308"/>
        <end position="434"/>
    </location>
</feature>
<protein>
    <submittedName>
        <fullName evidence="9">FUSC family protein</fullName>
    </submittedName>
</protein>